<protein>
    <submittedName>
        <fullName evidence="1">Uncharacterized protein</fullName>
    </submittedName>
</protein>
<dbReference type="OrthoDB" id="5819442at2759"/>
<dbReference type="Gene3D" id="2.170.15.10">
    <property type="entry name" value="Proaerolysin, chain A, domain 3"/>
    <property type="match status" value="1"/>
</dbReference>
<dbReference type="STRING" id="2018661.A0A2A2J6E6"/>
<dbReference type="PANTHER" id="PTHR39369:SF5">
    <property type="entry name" value="CABIT DOMAIN-CONTAINING PROTEIN"/>
    <property type="match status" value="1"/>
</dbReference>
<proteinExistence type="predicted"/>
<reference evidence="1 2" key="1">
    <citation type="journal article" date="2017" name="Curr. Biol.">
        <title>Genome architecture and evolution of a unichromosomal asexual nematode.</title>
        <authorList>
            <person name="Fradin H."/>
            <person name="Zegar C."/>
            <person name="Gutwein M."/>
            <person name="Lucas J."/>
            <person name="Kovtun M."/>
            <person name="Corcoran D."/>
            <person name="Baugh L.R."/>
            <person name="Kiontke K."/>
            <person name="Gunsalus K."/>
            <person name="Fitch D.H."/>
            <person name="Piano F."/>
        </authorList>
    </citation>
    <scope>NUCLEOTIDE SEQUENCE [LARGE SCALE GENOMIC DNA]</scope>
    <source>
        <strain evidence="1">PF1309</strain>
    </source>
</reference>
<dbReference type="Pfam" id="PF03318">
    <property type="entry name" value="ETX_MTX2"/>
    <property type="match status" value="1"/>
</dbReference>
<dbReference type="CDD" id="cd20237">
    <property type="entry name" value="PFM_LIN24-like"/>
    <property type="match status" value="1"/>
</dbReference>
<organism evidence="1 2">
    <name type="scientific">Diploscapter pachys</name>
    <dbReference type="NCBI Taxonomy" id="2018661"/>
    <lineage>
        <taxon>Eukaryota</taxon>
        <taxon>Metazoa</taxon>
        <taxon>Ecdysozoa</taxon>
        <taxon>Nematoda</taxon>
        <taxon>Chromadorea</taxon>
        <taxon>Rhabditida</taxon>
        <taxon>Rhabditina</taxon>
        <taxon>Rhabditomorpha</taxon>
        <taxon>Rhabditoidea</taxon>
        <taxon>Rhabditidae</taxon>
        <taxon>Diploscapter</taxon>
    </lineage>
</organism>
<gene>
    <name evidence="1" type="ORF">WR25_13740</name>
</gene>
<dbReference type="PANTHER" id="PTHR39369">
    <property type="entry name" value="LIN-24 (TWENTY-FOUR) LIKE"/>
    <property type="match status" value="1"/>
</dbReference>
<dbReference type="AlphaFoldDB" id="A0A2A2J6E6"/>
<dbReference type="EMBL" id="LIAE01010643">
    <property type="protein sequence ID" value="PAV57346.1"/>
    <property type="molecule type" value="Genomic_DNA"/>
</dbReference>
<dbReference type="InterPro" id="IPR004991">
    <property type="entry name" value="Aerolysin-like"/>
</dbReference>
<evidence type="ECO:0000313" key="2">
    <source>
        <dbReference type="Proteomes" id="UP000218231"/>
    </source>
</evidence>
<comment type="caution">
    <text evidence="1">The sequence shown here is derived from an EMBL/GenBank/DDBJ whole genome shotgun (WGS) entry which is preliminary data.</text>
</comment>
<name>A0A2A2J6E6_9BILA</name>
<dbReference type="SUPFAM" id="SSF56973">
    <property type="entry name" value="Aerolisin/ETX pore-forming domain"/>
    <property type="match status" value="1"/>
</dbReference>
<sequence>MNHVDVDQILEDYAWRQFTDLQSLKKTRLDDFKNLEKDDCEFFINRKQLVIEQDEPQYSHFMPSGAKPYTLFKSVYTNSTNRPQEYSFKTERTTESLCSIVREQGYTIGAEAELTLKVPCEIGELKAGFKHEMHFNNMNENCQTETLSWGVDSNVTVPPHYVTEASIVIDELNYKGNYTVISRISGWVIISIRRRRDNALVMPLRVNVVEVFRHLLDSPYCKKEIKGTVSIDQNRCVRLISKGSCHYQFAMKQRIDLKEAPMTRGDEIMID</sequence>
<dbReference type="Proteomes" id="UP000218231">
    <property type="component" value="Unassembled WGS sequence"/>
</dbReference>
<evidence type="ECO:0000313" key="1">
    <source>
        <dbReference type="EMBL" id="PAV57346.1"/>
    </source>
</evidence>
<keyword evidence="2" id="KW-1185">Reference proteome</keyword>
<accession>A0A2A2J6E6</accession>